<dbReference type="PANTHER" id="PTHR33619:SF3">
    <property type="entry name" value="POLYSACCHARIDE EXPORT PROTEIN GFCE-RELATED"/>
    <property type="match status" value="1"/>
</dbReference>
<dbReference type="InterPro" id="IPR003715">
    <property type="entry name" value="Poly_export_N"/>
</dbReference>
<evidence type="ECO:0000256" key="2">
    <source>
        <dbReference type="ARBA" id="ARBA00009450"/>
    </source>
</evidence>
<dbReference type="Gene3D" id="3.30.1950.10">
    <property type="entry name" value="wza like domain"/>
    <property type="match status" value="1"/>
</dbReference>
<keyword evidence="3" id="KW-0813">Transport</keyword>
<evidence type="ECO:0000256" key="14">
    <source>
        <dbReference type="ARBA" id="ARBA00023288"/>
    </source>
</evidence>
<evidence type="ECO:0000256" key="13">
    <source>
        <dbReference type="ARBA" id="ARBA00023237"/>
    </source>
</evidence>
<evidence type="ECO:0000256" key="8">
    <source>
        <dbReference type="ARBA" id="ARBA00023047"/>
    </source>
</evidence>
<comment type="caution">
    <text evidence="17">The sequence shown here is derived from an EMBL/GenBank/DDBJ whole genome shotgun (WGS) entry which is preliminary data.</text>
</comment>
<evidence type="ECO:0000259" key="15">
    <source>
        <dbReference type="Pfam" id="PF02563"/>
    </source>
</evidence>
<dbReference type="Pfam" id="PF02563">
    <property type="entry name" value="Poly_export"/>
    <property type="match status" value="1"/>
</dbReference>
<accession>A0A2V1ZWX7</accession>
<keyword evidence="13" id="KW-0998">Cell outer membrane</keyword>
<feature type="domain" description="Polysaccharide export protein N-terminal" evidence="15">
    <location>
        <begin position="88"/>
        <end position="161"/>
    </location>
</feature>
<keyword evidence="14" id="KW-0449">Lipoprotein</keyword>
<dbReference type="GO" id="GO:0006811">
    <property type="term" value="P:monoatomic ion transport"/>
    <property type="evidence" value="ECO:0007669"/>
    <property type="project" value="UniProtKB-KW"/>
</dbReference>
<evidence type="ECO:0000256" key="9">
    <source>
        <dbReference type="ARBA" id="ARBA00023065"/>
    </source>
</evidence>
<keyword evidence="11" id="KW-0472">Membrane</keyword>
<sequence>MVYKYFISVQKRSLIASASCLLLTVLLSSCTINSGLQSGKLPKSGTFTAENGLQFYIQPLSLANLPAKEAVILDRDLYHLVKTSGRVSYGIAKGDVLNIILTNYPDINASTSSLTVDQQGFIQFPLIGRVKASGLSVPQFTATLQSKLQRYLKYSDPQVKIINYRGSKFFVDGEVKQSGEFVIADVPISVYGAISMAGGTTDTGDSNHIVLNRQGKSYKLGIQSLNQMGLSANQIYLQDGDAIHVNSQSRNKVYVLGEFGKIEPVAIPEQGLSLAHVLGESNGLNSNTANAAKVYIVRDNPKYQYTNIYYVDMQSITSFALASRFDMQANDILYVDPTGLARWNRIISAILPSTSAINVISGI</sequence>
<dbReference type="Gene3D" id="3.10.560.10">
    <property type="entry name" value="Outer membrane lipoprotein wza domain like"/>
    <property type="match status" value="2"/>
</dbReference>
<evidence type="ECO:0000256" key="12">
    <source>
        <dbReference type="ARBA" id="ARBA00023139"/>
    </source>
</evidence>
<feature type="domain" description="SLBB" evidence="16">
    <location>
        <begin position="252"/>
        <end position="335"/>
    </location>
</feature>
<keyword evidence="12" id="KW-0564">Palmitate</keyword>
<keyword evidence="4" id="KW-1134">Transmembrane beta strand</keyword>
<keyword evidence="5" id="KW-0762">Sugar transport</keyword>
<evidence type="ECO:0000256" key="5">
    <source>
        <dbReference type="ARBA" id="ARBA00022597"/>
    </source>
</evidence>
<dbReference type="GO" id="GO:0015159">
    <property type="term" value="F:polysaccharide transmembrane transporter activity"/>
    <property type="evidence" value="ECO:0007669"/>
    <property type="project" value="InterPro"/>
</dbReference>
<evidence type="ECO:0000256" key="11">
    <source>
        <dbReference type="ARBA" id="ARBA00023136"/>
    </source>
</evidence>
<dbReference type="AlphaFoldDB" id="A0A2V1ZWX7"/>
<evidence type="ECO:0000256" key="7">
    <source>
        <dbReference type="ARBA" id="ARBA00022729"/>
    </source>
</evidence>
<evidence type="ECO:0000313" key="17">
    <source>
        <dbReference type="EMBL" id="PWK10178.1"/>
    </source>
</evidence>
<dbReference type="GO" id="GO:0046930">
    <property type="term" value="C:pore complex"/>
    <property type="evidence" value="ECO:0007669"/>
    <property type="project" value="UniProtKB-KW"/>
</dbReference>
<evidence type="ECO:0000313" key="18">
    <source>
        <dbReference type="Proteomes" id="UP000245655"/>
    </source>
</evidence>
<evidence type="ECO:0000256" key="3">
    <source>
        <dbReference type="ARBA" id="ARBA00022448"/>
    </source>
</evidence>
<dbReference type="PANTHER" id="PTHR33619">
    <property type="entry name" value="POLYSACCHARIDE EXPORT PROTEIN GFCE-RELATED"/>
    <property type="match status" value="1"/>
</dbReference>
<evidence type="ECO:0000256" key="1">
    <source>
        <dbReference type="ARBA" id="ARBA00004571"/>
    </source>
</evidence>
<dbReference type="EMBL" id="QGGM01000010">
    <property type="protein sequence ID" value="PWK10178.1"/>
    <property type="molecule type" value="Genomic_DNA"/>
</dbReference>
<dbReference type="Proteomes" id="UP000245655">
    <property type="component" value="Unassembled WGS sequence"/>
</dbReference>
<protein>
    <submittedName>
        <fullName evidence="17">Polysaccharide export outer membrane protein</fullName>
    </submittedName>
</protein>
<dbReference type="InterPro" id="IPR054765">
    <property type="entry name" value="SLBB_dom"/>
</dbReference>
<gene>
    <name evidence="17" type="ORF">C8D84_11087</name>
</gene>
<proteinExistence type="inferred from homology"/>
<evidence type="ECO:0000256" key="10">
    <source>
        <dbReference type="ARBA" id="ARBA00023114"/>
    </source>
</evidence>
<reference evidence="17 18" key="1">
    <citation type="submission" date="2018-05" db="EMBL/GenBank/DDBJ databases">
        <title>Genomic Encyclopedia of Type Strains, Phase IV (KMG-IV): sequencing the most valuable type-strain genomes for metagenomic binning, comparative biology and taxonomic classification.</title>
        <authorList>
            <person name="Goeker M."/>
        </authorList>
    </citation>
    <scope>NUCLEOTIDE SEQUENCE [LARGE SCALE GENOMIC DNA]</scope>
    <source>
        <strain evidence="17 18">DSM 7229</strain>
    </source>
</reference>
<evidence type="ECO:0000259" key="16">
    <source>
        <dbReference type="Pfam" id="PF22461"/>
    </source>
</evidence>
<evidence type="ECO:0000256" key="4">
    <source>
        <dbReference type="ARBA" id="ARBA00022452"/>
    </source>
</evidence>
<keyword evidence="18" id="KW-1185">Reference proteome</keyword>
<dbReference type="Pfam" id="PF22461">
    <property type="entry name" value="SLBB_2"/>
    <property type="match status" value="2"/>
</dbReference>
<dbReference type="GO" id="GO:0015288">
    <property type="term" value="F:porin activity"/>
    <property type="evidence" value="ECO:0007669"/>
    <property type="project" value="UniProtKB-KW"/>
</dbReference>
<organism evidence="17 18">
    <name type="scientific">Psychrobacter immobilis</name>
    <dbReference type="NCBI Taxonomy" id="498"/>
    <lineage>
        <taxon>Bacteria</taxon>
        <taxon>Pseudomonadati</taxon>
        <taxon>Pseudomonadota</taxon>
        <taxon>Gammaproteobacteria</taxon>
        <taxon>Moraxellales</taxon>
        <taxon>Moraxellaceae</taxon>
        <taxon>Psychrobacter</taxon>
    </lineage>
</organism>
<dbReference type="InterPro" id="IPR049712">
    <property type="entry name" value="Poly_export"/>
</dbReference>
<dbReference type="GO" id="GO:0009279">
    <property type="term" value="C:cell outer membrane"/>
    <property type="evidence" value="ECO:0007669"/>
    <property type="project" value="UniProtKB-SubCell"/>
</dbReference>
<evidence type="ECO:0000256" key="6">
    <source>
        <dbReference type="ARBA" id="ARBA00022692"/>
    </source>
</evidence>
<feature type="domain" description="SLBB" evidence="16">
    <location>
        <begin position="168"/>
        <end position="245"/>
    </location>
</feature>
<keyword evidence="8" id="KW-0625">Polysaccharide transport</keyword>
<keyword evidence="9" id="KW-0406">Ion transport</keyword>
<dbReference type="PROSITE" id="PS51257">
    <property type="entry name" value="PROKAR_LIPOPROTEIN"/>
    <property type="match status" value="1"/>
</dbReference>
<keyword evidence="7" id="KW-0732">Signal</keyword>
<keyword evidence="10" id="KW-0626">Porin</keyword>
<name>A0A2V1ZWX7_PSYIM</name>
<keyword evidence="6" id="KW-0812">Transmembrane</keyword>
<comment type="subcellular location">
    <subcellularLocation>
        <location evidence="1">Cell outer membrane</location>
        <topology evidence="1">Multi-pass membrane protein</topology>
    </subcellularLocation>
</comment>
<comment type="similarity">
    <text evidence="2">Belongs to the BexD/CtrA/VexA family.</text>
</comment>